<accession>A0A395HHP2</accession>
<dbReference type="RefSeq" id="XP_025546177.1">
    <property type="nucleotide sequence ID" value="XM_025700282.1"/>
</dbReference>
<dbReference type="GeneID" id="37204571"/>
<dbReference type="EMBL" id="KZ824342">
    <property type="protein sequence ID" value="RAL07023.1"/>
    <property type="molecule type" value="Genomic_DNA"/>
</dbReference>
<keyword evidence="3" id="KW-1185">Reference proteome</keyword>
<proteinExistence type="inferred from homology"/>
<organism evidence="2 3">
    <name type="scientific">Aspergillus homomorphus (strain CBS 101889)</name>
    <dbReference type="NCBI Taxonomy" id="1450537"/>
    <lineage>
        <taxon>Eukaryota</taxon>
        <taxon>Fungi</taxon>
        <taxon>Dikarya</taxon>
        <taxon>Ascomycota</taxon>
        <taxon>Pezizomycotina</taxon>
        <taxon>Eurotiomycetes</taxon>
        <taxon>Eurotiomycetidae</taxon>
        <taxon>Eurotiales</taxon>
        <taxon>Aspergillaceae</taxon>
        <taxon>Aspergillus</taxon>
        <taxon>Aspergillus subgen. Circumdati</taxon>
    </lineage>
</organism>
<evidence type="ECO:0000256" key="1">
    <source>
        <dbReference type="ARBA" id="ARBA00010363"/>
    </source>
</evidence>
<dbReference type="OrthoDB" id="5371818at2759"/>
<dbReference type="VEuPathDB" id="FungiDB:BO97DRAFT_473928"/>
<dbReference type="PANTHER" id="PTHR21366:SF14">
    <property type="entry name" value="GLYOXALASE DOMAIN-CONTAINING PROTEIN 5"/>
    <property type="match status" value="1"/>
</dbReference>
<dbReference type="Gene3D" id="3.10.180.10">
    <property type="entry name" value="2,3-Dihydroxybiphenyl 1,2-Dioxygenase, domain 1"/>
    <property type="match status" value="1"/>
</dbReference>
<dbReference type="InterPro" id="IPR050383">
    <property type="entry name" value="GlyoxalaseI/FosfomycinResist"/>
</dbReference>
<evidence type="ECO:0000313" key="2">
    <source>
        <dbReference type="EMBL" id="RAL07023.1"/>
    </source>
</evidence>
<dbReference type="AlphaFoldDB" id="A0A395HHP2"/>
<gene>
    <name evidence="2" type="ORF">BO97DRAFT_473928</name>
</gene>
<dbReference type="STRING" id="1450537.A0A395HHP2"/>
<dbReference type="InterPro" id="IPR029068">
    <property type="entry name" value="Glyas_Bleomycin-R_OHBP_Dase"/>
</dbReference>
<sequence length="121" mass="13706">MTRGRRPKSLDHLVLTVRSISTPVAFYTYLGMRHEVFTSPSSPNIQRHSLIFGSQKINLHECGKEFEPKAQNVMRGSADLCFLTDTKVSEVKKVLEEARINLLEGREISVYCRAPDGNLIE</sequence>
<comment type="similarity">
    <text evidence="1">Belongs to the glyoxalase I family.</text>
</comment>
<name>A0A395HHP2_ASPHC</name>
<dbReference type="SUPFAM" id="SSF54593">
    <property type="entry name" value="Glyoxalase/Bleomycin resistance protein/Dihydroxybiphenyl dioxygenase"/>
    <property type="match status" value="1"/>
</dbReference>
<dbReference type="Proteomes" id="UP000248961">
    <property type="component" value="Unassembled WGS sequence"/>
</dbReference>
<evidence type="ECO:0000313" key="3">
    <source>
        <dbReference type="Proteomes" id="UP000248961"/>
    </source>
</evidence>
<protein>
    <recommendedName>
        <fullName evidence="4">VOC domain-containing protein</fullName>
    </recommendedName>
</protein>
<dbReference type="PANTHER" id="PTHR21366">
    <property type="entry name" value="GLYOXALASE FAMILY PROTEIN"/>
    <property type="match status" value="1"/>
</dbReference>
<evidence type="ECO:0008006" key="4">
    <source>
        <dbReference type="Google" id="ProtNLM"/>
    </source>
</evidence>
<reference evidence="2 3" key="1">
    <citation type="submission" date="2018-02" db="EMBL/GenBank/DDBJ databases">
        <title>The genomes of Aspergillus section Nigri reveals drivers in fungal speciation.</title>
        <authorList>
            <consortium name="DOE Joint Genome Institute"/>
            <person name="Vesth T.C."/>
            <person name="Nybo J."/>
            <person name="Theobald S."/>
            <person name="Brandl J."/>
            <person name="Frisvad J.C."/>
            <person name="Nielsen K.F."/>
            <person name="Lyhne E.K."/>
            <person name="Kogle M.E."/>
            <person name="Kuo A."/>
            <person name="Riley R."/>
            <person name="Clum A."/>
            <person name="Nolan M."/>
            <person name="Lipzen A."/>
            <person name="Salamov A."/>
            <person name="Henrissat B."/>
            <person name="Wiebenga A."/>
            <person name="De vries R.P."/>
            <person name="Grigoriev I.V."/>
            <person name="Mortensen U.H."/>
            <person name="Andersen M.R."/>
            <person name="Baker S.E."/>
        </authorList>
    </citation>
    <scope>NUCLEOTIDE SEQUENCE [LARGE SCALE GENOMIC DNA]</scope>
    <source>
        <strain evidence="2 3">CBS 101889</strain>
    </source>
</reference>